<protein>
    <recommendedName>
        <fullName evidence="5">Coiled-coil domain-containing protein 16</fullName>
    </recommendedName>
</protein>
<feature type="compositionally biased region" description="Basic and acidic residues" evidence="2">
    <location>
        <begin position="86"/>
        <end position="121"/>
    </location>
</feature>
<reference evidence="3" key="1">
    <citation type="submission" date="2023-03" db="EMBL/GenBank/DDBJ databases">
        <title>Mating type loci evolution in Malassezia.</title>
        <authorList>
            <person name="Coelho M.A."/>
        </authorList>
    </citation>
    <scope>NUCLEOTIDE SEQUENCE</scope>
    <source>
        <strain evidence="3">CBS 11721</strain>
    </source>
</reference>
<keyword evidence="4" id="KW-1185">Reference proteome</keyword>
<gene>
    <name evidence="3" type="ORF">MCUN1_000352</name>
</gene>
<organism evidence="3 4">
    <name type="scientific">Malassezia cuniculi</name>
    <dbReference type="NCBI Taxonomy" id="948313"/>
    <lineage>
        <taxon>Eukaryota</taxon>
        <taxon>Fungi</taxon>
        <taxon>Dikarya</taxon>
        <taxon>Basidiomycota</taxon>
        <taxon>Ustilaginomycotina</taxon>
        <taxon>Malasseziomycetes</taxon>
        <taxon>Malasseziales</taxon>
        <taxon>Malasseziaceae</taxon>
        <taxon>Malassezia</taxon>
    </lineage>
</organism>
<accession>A0AAF0J5M3</accession>
<evidence type="ECO:0000313" key="3">
    <source>
        <dbReference type="EMBL" id="WFD33539.1"/>
    </source>
</evidence>
<dbReference type="EMBL" id="CP119877">
    <property type="protein sequence ID" value="WFD33539.1"/>
    <property type="molecule type" value="Genomic_DNA"/>
</dbReference>
<feature type="coiled-coil region" evidence="1">
    <location>
        <begin position="229"/>
        <end position="270"/>
    </location>
</feature>
<dbReference type="AlphaFoldDB" id="A0AAF0J5M3"/>
<evidence type="ECO:0008006" key="5">
    <source>
        <dbReference type="Google" id="ProtNLM"/>
    </source>
</evidence>
<feature type="region of interest" description="Disordered" evidence="2">
    <location>
        <begin position="193"/>
        <end position="212"/>
    </location>
</feature>
<evidence type="ECO:0000256" key="1">
    <source>
        <dbReference type="SAM" id="Coils"/>
    </source>
</evidence>
<proteinExistence type="predicted"/>
<sequence>MDARALLREAAAKREQSSLERIGDRWATYTNGALKCTACNATIKHERLWSAHADSDAHKKYASEAVPAVEDSAPGQMPVEINMERRDTSAASHHDTTQPMHDGAKRKIDTDEPEGVKRPRSEPQASEPDLDAAWQEFQQAIASPDTSLTVASASASAPAAATAAAATTTASTHIPADPASDPRYANATISAEPELAQRSQAPVPTGAAAGAATSAAALETADSEAELAARQARADKQDFLARLDEEERIQEEAIDRVQALKLRLARIKAQRS</sequence>
<evidence type="ECO:0000256" key="2">
    <source>
        <dbReference type="SAM" id="MobiDB-lite"/>
    </source>
</evidence>
<feature type="region of interest" description="Disordered" evidence="2">
    <location>
        <begin position="86"/>
        <end position="128"/>
    </location>
</feature>
<name>A0AAF0J5M3_9BASI</name>
<keyword evidence="1" id="KW-0175">Coiled coil</keyword>
<evidence type="ECO:0000313" key="4">
    <source>
        <dbReference type="Proteomes" id="UP001219933"/>
    </source>
</evidence>
<dbReference type="Proteomes" id="UP001219933">
    <property type="component" value="Chromosome 1"/>
</dbReference>